<dbReference type="EMBL" id="ML976032">
    <property type="protein sequence ID" value="KAF1942773.1"/>
    <property type="molecule type" value="Genomic_DNA"/>
</dbReference>
<reference evidence="1" key="1">
    <citation type="journal article" date="2020" name="Stud. Mycol.">
        <title>101 Dothideomycetes genomes: a test case for predicting lifestyles and emergence of pathogens.</title>
        <authorList>
            <person name="Haridas S."/>
            <person name="Albert R."/>
            <person name="Binder M."/>
            <person name="Bloem J."/>
            <person name="Labutti K."/>
            <person name="Salamov A."/>
            <person name="Andreopoulos B."/>
            <person name="Baker S."/>
            <person name="Barry K."/>
            <person name="Bills G."/>
            <person name="Bluhm B."/>
            <person name="Cannon C."/>
            <person name="Castanera R."/>
            <person name="Culley D."/>
            <person name="Daum C."/>
            <person name="Ezra D."/>
            <person name="Gonzalez J."/>
            <person name="Henrissat B."/>
            <person name="Kuo A."/>
            <person name="Liang C."/>
            <person name="Lipzen A."/>
            <person name="Lutzoni F."/>
            <person name="Magnuson J."/>
            <person name="Mondo S."/>
            <person name="Nolan M."/>
            <person name="Ohm R."/>
            <person name="Pangilinan J."/>
            <person name="Park H.-J."/>
            <person name="Ramirez L."/>
            <person name="Alfaro M."/>
            <person name="Sun H."/>
            <person name="Tritt A."/>
            <person name="Yoshinaga Y."/>
            <person name="Zwiers L.-H."/>
            <person name="Turgeon B."/>
            <person name="Goodwin S."/>
            <person name="Spatafora J."/>
            <person name="Crous P."/>
            <person name="Grigoriev I."/>
        </authorList>
    </citation>
    <scope>NUCLEOTIDE SEQUENCE</scope>
    <source>
        <strain evidence="1">CBS 161.51</strain>
    </source>
</reference>
<keyword evidence="2" id="KW-1185">Reference proteome</keyword>
<protein>
    <submittedName>
        <fullName evidence="1">Uncharacterized protein</fullName>
    </submittedName>
</protein>
<gene>
    <name evidence="1" type="ORF">EJ02DRAFT_454065</name>
</gene>
<dbReference type="Pfam" id="PF16062">
    <property type="entry name" value="MavL-like"/>
    <property type="match status" value="1"/>
</dbReference>
<dbReference type="InterPro" id="IPR032063">
    <property type="entry name" value="MavL-like"/>
</dbReference>
<proteinExistence type="predicted"/>
<accession>A0A6A5SRR0</accession>
<sequence>MHVSRMNFISHDHLAITPPTQANLIQNFDTEQIEADARSTRIVVHPEFLPLLDKFLDHKRNHGSQYEKELYVHTFTWREAISRLVTKRPLTFMDQCDFTILRDGTRIENGRREWDRNGTVDQDQNKYLSLTDYLSYDEIMLSSLIGVSSYSYFINDGNRNNVGVPGIPGSFQERGLIVGLVGARFERRDRMDSIYILDSEVLPGPVSRRQNSELDRIFKSAFGHAEGHKSRFDEDGFDTKMYKGRMRITIELLLLEANNRAQDQGNTAYTYIVGLGLGVWKIHSRQAELYIDTFTSALLSLSLRKISTLEFAWIDVDKACADRVTLAAKKQGIRVVFSHRNPAEKLSTQELLVLSYAWDGNAFPGNEYWAGNLNGSGDPAAACMSTIAELHNPLVNPDFTDRITVLGTV</sequence>
<dbReference type="OrthoDB" id="6357136at2759"/>
<evidence type="ECO:0000313" key="2">
    <source>
        <dbReference type="Proteomes" id="UP000800038"/>
    </source>
</evidence>
<name>A0A6A5SRR0_9PLEO</name>
<organism evidence="1 2">
    <name type="scientific">Clathrospora elynae</name>
    <dbReference type="NCBI Taxonomy" id="706981"/>
    <lineage>
        <taxon>Eukaryota</taxon>
        <taxon>Fungi</taxon>
        <taxon>Dikarya</taxon>
        <taxon>Ascomycota</taxon>
        <taxon>Pezizomycotina</taxon>
        <taxon>Dothideomycetes</taxon>
        <taxon>Pleosporomycetidae</taxon>
        <taxon>Pleosporales</taxon>
        <taxon>Diademaceae</taxon>
        <taxon>Clathrospora</taxon>
    </lineage>
</organism>
<dbReference type="Proteomes" id="UP000800038">
    <property type="component" value="Unassembled WGS sequence"/>
</dbReference>
<evidence type="ECO:0000313" key="1">
    <source>
        <dbReference type="EMBL" id="KAF1942773.1"/>
    </source>
</evidence>
<dbReference type="AlphaFoldDB" id="A0A6A5SRR0"/>